<organism evidence="3 4">
    <name type="scientific">Steccherinum ochraceum</name>
    <dbReference type="NCBI Taxonomy" id="92696"/>
    <lineage>
        <taxon>Eukaryota</taxon>
        <taxon>Fungi</taxon>
        <taxon>Dikarya</taxon>
        <taxon>Basidiomycota</taxon>
        <taxon>Agaricomycotina</taxon>
        <taxon>Agaricomycetes</taxon>
        <taxon>Polyporales</taxon>
        <taxon>Steccherinaceae</taxon>
        <taxon>Steccherinum</taxon>
    </lineage>
</organism>
<dbReference type="STRING" id="92696.A0A4R0RFI3"/>
<dbReference type="OrthoDB" id="10061782at2759"/>
<keyword evidence="4" id="KW-1185">Reference proteome</keyword>
<comment type="caution">
    <text evidence="3">The sequence shown here is derived from an EMBL/GenBank/DDBJ whole genome shotgun (WGS) entry which is preliminary data.</text>
</comment>
<dbReference type="EMBL" id="RWJN01000298">
    <property type="protein sequence ID" value="TCD63429.1"/>
    <property type="molecule type" value="Genomic_DNA"/>
</dbReference>
<evidence type="ECO:0000256" key="1">
    <source>
        <dbReference type="ARBA" id="ARBA00008361"/>
    </source>
</evidence>
<reference evidence="3 4" key="1">
    <citation type="submission" date="2018-11" db="EMBL/GenBank/DDBJ databases">
        <title>Genome assembly of Steccherinum ochraceum LE-BIN_3174, the white-rot fungus of the Steccherinaceae family (The Residual Polyporoid clade, Polyporales, Basidiomycota).</title>
        <authorList>
            <person name="Fedorova T.V."/>
            <person name="Glazunova O.A."/>
            <person name="Landesman E.O."/>
            <person name="Moiseenko K.V."/>
            <person name="Psurtseva N.V."/>
            <person name="Savinova O.S."/>
            <person name="Shakhova N.V."/>
            <person name="Tyazhelova T.V."/>
            <person name="Vasina D.V."/>
        </authorList>
    </citation>
    <scope>NUCLEOTIDE SEQUENCE [LARGE SCALE GENOMIC DNA]</scope>
    <source>
        <strain evidence="3 4">LE-BIN_3174</strain>
    </source>
</reference>
<evidence type="ECO:0000313" key="4">
    <source>
        <dbReference type="Proteomes" id="UP000292702"/>
    </source>
</evidence>
<dbReference type="GO" id="GO:0008168">
    <property type="term" value="F:methyltransferase activity"/>
    <property type="evidence" value="ECO:0007669"/>
    <property type="project" value="InterPro"/>
</dbReference>
<dbReference type="Pfam" id="PF08242">
    <property type="entry name" value="Methyltransf_12"/>
    <property type="match status" value="1"/>
</dbReference>
<dbReference type="Proteomes" id="UP000292702">
    <property type="component" value="Unassembled WGS sequence"/>
</dbReference>
<dbReference type="InterPro" id="IPR029063">
    <property type="entry name" value="SAM-dependent_MTases_sf"/>
</dbReference>
<comment type="similarity">
    <text evidence="1">Belongs to the methyltransferase superfamily.</text>
</comment>
<evidence type="ECO:0000259" key="2">
    <source>
        <dbReference type="Pfam" id="PF08242"/>
    </source>
</evidence>
<gene>
    <name evidence="3" type="ORF">EIP91_005400</name>
</gene>
<accession>A0A4R0RFI3</accession>
<dbReference type="InterPro" id="IPR013217">
    <property type="entry name" value="Methyltransf_12"/>
</dbReference>
<dbReference type="SUPFAM" id="SSF53335">
    <property type="entry name" value="S-adenosyl-L-methionine-dependent methyltransferases"/>
    <property type="match status" value="1"/>
</dbReference>
<proteinExistence type="inferred from homology"/>
<dbReference type="CDD" id="cd02440">
    <property type="entry name" value="AdoMet_MTases"/>
    <property type="match status" value="1"/>
</dbReference>
<dbReference type="AlphaFoldDB" id="A0A4R0RFI3"/>
<protein>
    <recommendedName>
        <fullName evidence="2">Methyltransferase type 12 domain-containing protein</fullName>
    </recommendedName>
</protein>
<dbReference type="InterPro" id="IPR016584">
    <property type="entry name" value="MeTrfase_VrtF"/>
</dbReference>
<name>A0A4R0RFI3_9APHY</name>
<dbReference type="Gene3D" id="3.40.50.150">
    <property type="entry name" value="Vaccinia Virus protein VP39"/>
    <property type="match status" value="1"/>
</dbReference>
<dbReference type="PIRSF" id="PIRSF011491">
    <property type="entry name" value="Mtase_YbcY_prd"/>
    <property type="match status" value="1"/>
</dbReference>
<feature type="domain" description="Methyltransferase type 12" evidence="2">
    <location>
        <begin position="57"/>
        <end position="161"/>
    </location>
</feature>
<sequence>MSSEPAIHPSAAIYTGIVLRFYDFVVLQFSNAFAWCCSTQDVLLPFFREYVGAQAHMDIGVGSGYYLAAAAPNFAEVENLTLVDLAPDALQYAKARLQTAGHKRDIETLTHDIFTPFPKTLDGRFDSASLFYVFHCLPGRLSEKADRVFAQVKTTLKADGLVYGATILGQNHNWIGSRLMNIYNKKGVFSNREDTKEGLEQVLRKHFAEVDDVKVVGKVALFVARKPI</sequence>
<evidence type="ECO:0000313" key="3">
    <source>
        <dbReference type="EMBL" id="TCD63429.1"/>
    </source>
</evidence>